<keyword evidence="3" id="KW-0233">DNA recombination</keyword>
<dbReference type="KEGG" id="ahel:Q31a_36150"/>
<dbReference type="GO" id="GO:0003677">
    <property type="term" value="F:DNA binding"/>
    <property type="evidence" value="ECO:0007669"/>
    <property type="project" value="UniProtKB-UniRule"/>
</dbReference>
<dbReference type="Proteomes" id="UP000318017">
    <property type="component" value="Chromosome"/>
</dbReference>
<proteinExistence type="predicted"/>
<dbReference type="InterPro" id="IPR013762">
    <property type="entry name" value="Integrase-like_cat_sf"/>
</dbReference>
<evidence type="ECO:0000256" key="1">
    <source>
        <dbReference type="ARBA" id="ARBA00022908"/>
    </source>
</evidence>
<dbReference type="InterPro" id="IPR011010">
    <property type="entry name" value="DNA_brk_join_enz"/>
</dbReference>
<dbReference type="PROSITE" id="PS51900">
    <property type="entry name" value="CB"/>
    <property type="match status" value="1"/>
</dbReference>
<dbReference type="RefSeq" id="WP_145080154.1">
    <property type="nucleotide sequence ID" value="NZ_CP036298.1"/>
</dbReference>
<evidence type="ECO:0000313" key="7">
    <source>
        <dbReference type="Proteomes" id="UP000318017"/>
    </source>
</evidence>
<protein>
    <recommendedName>
        <fullName evidence="5">Core-binding (CB) domain-containing protein</fullName>
    </recommendedName>
</protein>
<evidence type="ECO:0000256" key="2">
    <source>
        <dbReference type="ARBA" id="ARBA00023125"/>
    </source>
</evidence>
<dbReference type="GO" id="GO:0015074">
    <property type="term" value="P:DNA integration"/>
    <property type="evidence" value="ECO:0007669"/>
    <property type="project" value="UniProtKB-KW"/>
</dbReference>
<dbReference type="Gene3D" id="1.10.443.10">
    <property type="entry name" value="Intergrase catalytic core"/>
    <property type="match status" value="1"/>
</dbReference>
<dbReference type="InterPro" id="IPR044068">
    <property type="entry name" value="CB"/>
</dbReference>
<reference evidence="6 7" key="1">
    <citation type="submission" date="2019-02" db="EMBL/GenBank/DDBJ databases">
        <title>Deep-cultivation of Planctomycetes and their phenomic and genomic characterization uncovers novel biology.</title>
        <authorList>
            <person name="Wiegand S."/>
            <person name="Jogler M."/>
            <person name="Boedeker C."/>
            <person name="Pinto D."/>
            <person name="Vollmers J."/>
            <person name="Rivas-Marin E."/>
            <person name="Kohn T."/>
            <person name="Peeters S.H."/>
            <person name="Heuer A."/>
            <person name="Rast P."/>
            <person name="Oberbeckmann S."/>
            <person name="Bunk B."/>
            <person name="Jeske O."/>
            <person name="Meyerdierks A."/>
            <person name="Storesund J.E."/>
            <person name="Kallscheuer N."/>
            <person name="Luecker S."/>
            <person name="Lage O.M."/>
            <person name="Pohl T."/>
            <person name="Merkel B.J."/>
            <person name="Hornburger P."/>
            <person name="Mueller R.-W."/>
            <person name="Bruemmer F."/>
            <person name="Labrenz M."/>
            <person name="Spormann A.M."/>
            <person name="Op den Camp H."/>
            <person name="Overmann J."/>
            <person name="Amann R."/>
            <person name="Jetten M.S.M."/>
            <person name="Mascher T."/>
            <person name="Medema M.H."/>
            <person name="Devos D.P."/>
            <person name="Kaster A.-K."/>
            <person name="Ovreas L."/>
            <person name="Rohde M."/>
            <person name="Galperin M.Y."/>
            <person name="Jogler C."/>
        </authorList>
    </citation>
    <scope>NUCLEOTIDE SEQUENCE [LARGE SCALE GENOMIC DNA]</scope>
    <source>
        <strain evidence="6 7">Q31a</strain>
    </source>
</reference>
<evidence type="ECO:0000256" key="3">
    <source>
        <dbReference type="ARBA" id="ARBA00023172"/>
    </source>
</evidence>
<dbReference type="GO" id="GO:0006310">
    <property type="term" value="P:DNA recombination"/>
    <property type="evidence" value="ECO:0007669"/>
    <property type="project" value="UniProtKB-KW"/>
</dbReference>
<keyword evidence="2 4" id="KW-0238">DNA-binding</keyword>
<sequence>MPTTLESVVTKYLRTGSPAQRTREEYSTTLRKWSRWSGVVPLERLGRKEIREFLDWVHEDAASRAGTNPGRTTNKVRSHLRAALSWAWENDILDVLPRFPRHKPQRDVAGKHYLTKSEINALYFATHQMRSPRGWNEAWPVGRYWRAALVVFFNYGVDTGTVWKTLPFHEPIRWRHISWGRQSPDRELKESSPWGWLYYRRVKTGKAFWRPMNRTVRLHLKSLCPDEPDPDAPVFLGGGTRPNIRFRQLCKLAGISPKRDIESGDERLWVLKDLRKTCATYYDEHVPESSVEILGHSAGGITYRHYAHRAPLAFRAILGLPQPSSFKTLARGFEGQCPCCRRKFEEADS</sequence>
<dbReference type="AlphaFoldDB" id="A0A518G9N4"/>
<dbReference type="OrthoDB" id="238347at2"/>
<evidence type="ECO:0000313" key="6">
    <source>
        <dbReference type="EMBL" id="QDV25291.1"/>
    </source>
</evidence>
<evidence type="ECO:0000259" key="5">
    <source>
        <dbReference type="PROSITE" id="PS51900"/>
    </source>
</evidence>
<gene>
    <name evidence="6" type="ORF">Q31a_36150</name>
</gene>
<name>A0A518G9N4_9BACT</name>
<dbReference type="EMBL" id="CP036298">
    <property type="protein sequence ID" value="QDV25291.1"/>
    <property type="molecule type" value="Genomic_DNA"/>
</dbReference>
<dbReference type="Gene3D" id="1.10.150.130">
    <property type="match status" value="1"/>
</dbReference>
<keyword evidence="7" id="KW-1185">Reference proteome</keyword>
<dbReference type="SUPFAM" id="SSF56349">
    <property type="entry name" value="DNA breaking-rejoining enzymes"/>
    <property type="match status" value="1"/>
</dbReference>
<feature type="domain" description="Core-binding (CB)" evidence="5">
    <location>
        <begin position="3"/>
        <end position="88"/>
    </location>
</feature>
<evidence type="ECO:0000256" key="4">
    <source>
        <dbReference type="PROSITE-ProRule" id="PRU01248"/>
    </source>
</evidence>
<accession>A0A518G9N4</accession>
<organism evidence="6 7">
    <name type="scientific">Aureliella helgolandensis</name>
    <dbReference type="NCBI Taxonomy" id="2527968"/>
    <lineage>
        <taxon>Bacteria</taxon>
        <taxon>Pseudomonadati</taxon>
        <taxon>Planctomycetota</taxon>
        <taxon>Planctomycetia</taxon>
        <taxon>Pirellulales</taxon>
        <taxon>Pirellulaceae</taxon>
        <taxon>Aureliella</taxon>
    </lineage>
</organism>
<dbReference type="InterPro" id="IPR010998">
    <property type="entry name" value="Integrase_recombinase_N"/>
</dbReference>
<keyword evidence="1" id="KW-0229">DNA integration</keyword>